<gene>
    <name evidence="7" type="ORF">QVD17_09772</name>
</gene>
<sequence length="625" mass="69567">MVSCWSLWKAHMNPTILDIKGFSSYQNKVSFPMMGLLKSDTIINMENNLKKSRTKVRHGFCITTNCSCKVRYHSSPRAVEEDPSRALEGVIPCSANYIPLSPISFLERAAEVYRDRTSVVYGSIKYTWIETHERCVKLACALNQLGISRGDIVAVLAPNVPAILELHFAIPMAGAIICALNTRLDPKMLSTHLSHSQSKIIFVDHDLLQLAQEAITLLNNTQTKPPLIIPISDQLNPLKHDYESLIENIKETNFPIVKPHDECDPISLNYTSGTTSRPKGVIFSHRGAYLNSLASVFTHGMRDMPTYLWSVPMFHSNGWCFSWGVAIVGGTNVFIRRCDPKAIFDNIVTHKVTHMCGAPTVLNIIATSLTTSQKQLPHTVEIMTGGAPPPPAILSKIEKLGFHVTHIYGLTETYGPATSCLPKPDWDSLTVDERLKLKARQGVKHFAMEEVDVKDPITMESVKCDGKTIGEIMFKGNTVMSGYLKDLDATKEAFSGGWFRSGDLGVRHADGYIEVKDRLKDIIISGGENICTIEVETVIYSHPGVLEVAVVARPDEHWGQTPCAFVKLKEGVTLDGQEIIEYCRERMPHYMTPRTVVFEDLPRNGTGKVQKFVLRKKAEMLGSLT</sequence>
<dbReference type="Gene3D" id="3.40.50.12780">
    <property type="entry name" value="N-terminal domain of ligase-like"/>
    <property type="match status" value="1"/>
</dbReference>
<protein>
    <recommendedName>
        <fullName evidence="9">4-coumarate--CoA ligase</fullName>
    </recommendedName>
</protein>
<dbReference type="InterPro" id="IPR020845">
    <property type="entry name" value="AMP-binding_CS"/>
</dbReference>
<evidence type="ECO:0000259" key="6">
    <source>
        <dbReference type="Pfam" id="PF13193"/>
    </source>
</evidence>
<name>A0AAD8NYY2_TARER</name>
<dbReference type="SUPFAM" id="SSF56801">
    <property type="entry name" value="Acetyl-CoA synthetase-like"/>
    <property type="match status" value="1"/>
</dbReference>
<evidence type="ECO:0000313" key="7">
    <source>
        <dbReference type="EMBL" id="KAK1432870.1"/>
    </source>
</evidence>
<evidence type="ECO:0000256" key="4">
    <source>
        <dbReference type="ARBA" id="ARBA00023051"/>
    </source>
</evidence>
<dbReference type="PROSITE" id="PS00455">
    <property type="entry name" value="AMP_BINDING"/>
    <property type="match status" value="1"/>
</dbReference>
<dbReference type="Pfam" id="PF00501">
    <property type="entry name" value="AMP-binding"/>
    <property type="match status" value="1"/>
</dbReference>
<dbReference type="Pfam" id="PF13193">
    <property type="entry name" value="AMP-binding_C"/>
    <property type="match status" value="1"/>
</dbReference>
<keyword evidence="4" id="KW-0587">Phenylpropanoid metabolism</keyword>
<comment type="similarity">
    <text evidence="2">Belongs to the ATP-dependent AMP-binding enzyme family.</text>
</comment>
<dbReference type="AlphaFoldDB" id="A0AAD8NYY2"/>
<feature type="domain" description="AMP-binding enzyme C-terminal" evidence="6">
    <location>
        <begin position="534"/>
        <end position="608"/>
    </location>
</feature>
<accession>A0AAD8NYY2</accession>
<dbReference type="Proteomes" id="UP001229421">
    <property type="component" value="Unassembled WGS sequence"/>
</dbReference>
<reference evidence="7" key="1">
    <citation type="journal article" date="2023" name="bioRxiv">
        <title>Improved chromosome-level genome assembly for marigold (Tagetes erecta).</title>
        <authorList>
            <person name="Jiang F."/>
            <person name="Yuan L."/>
            <person name="Wang S."/>
            <person name="Wang H."/>
            <person name="Xu D."/>
            <person name="Wang A."/>
            <person name="Fan W."/>
        </authorList>
    </citation>
    <scope>NUCLEOTIDE SEQUENCE</scope>
    <source>
        <strain evidence="7">WSJ</strain>
        <tissue evidence="7">Leaf</tissue>
    </source>
</reference>
<dbReference type="CDD" id="cd12118">
    <property type="entry name" value="ttLC_FACS_AEE21_like"/>
    <property type="match status" value="1"/>
</dbReference>
<comment type="pathway">
    <text evidence="1">Phytoalexin biosynthesis; 3,4',5-trihydroxystilbene biosynthesis; 3,4',5-trihydroxystilbene from trans-4-coumarate: step 1/2.</text>
</comment>
<evidence type="ECO:0008006" key="9">
    <source>
        <dbReference type="Google" id="ProtNLM"/>
    </source>
</evidence>
<dbReference type="FunFam" id="3.30.300.30:FF:000008">
    <property type="entry name" value="2,3-dihydroxybenzoate-AMP ligase"/>
    <property type="match status" value="1"/>
</dbReference>
<organism evidence="7 8">
    <name type="scientific">Tagetes erecta</name>
    <name type="common">African marigold</name>
    <dbReference type="NCBI Taxonomy" id="13708"/>
    <lineage>
        <taxon>Eukaryota</taxon>
        <taxon>Viridiplantae</taxon>
        <taxon>Streptophyta</taxon>
        <taxon>Embryophyta</taxon>
        <taxon>Tracheophyta</taxon>
        <taxon>Spermatophyta</taxon>
        <taxon>Magnoliopsida</taxon>
        <taxon>eudicotyledons</taxon>
        <taxon>Gunneridae</taxon>
        <taxon>Pentapetalae</taxon>
        <taxon>asterids</taxon>
        <taxon>campanulids</taxon>
        <taxon>Asterales</taxon>
        <taxon>Asteraceae</taxon>
        <taxon>Asteroideae</taxon>
        <taxon>Heliantheae alliance</taxon>
        <taxon>Tageteae</taxon>
        <taxon>Tagetes</taxon>
    </lineage>
</organism>
<proteinExistence type="inferred from homology"/>
<dbReference type="GO" id="GO:0009698">
    <property type="term" value="P:phenylpropanoid metabolic process"/>
    <property type="evidence" value="ECO:0007669"/>
    <property type="project" value="UniProtKB-KW"/>
</dbReference>
<keyword evidence="3" id="KW-0436">Ligase</keyword>
<comment type="caution">
    <text evidence="7">The sequence shown here is derived from an EMBL/GenBank/DDBJ whole genome shotgun (WGS) entry which is preliminary data.</text>
</comment>
<evidence type="ECO:0000256" key="1">
    <source>
        <dbReference type="ARBA" id="ARBA00004930"/>
    </source>
</evidence>
<dbReference type="EMBL" id="JAUHHV010000002">
    <property type="protein sequence ID" value="KAK1432870.1"/>
    <property type="molecule type" value="Genomic_DNA"/>
</dbReference>
<dbReference type="PANTHER" id="PTHR43859">
    <property type="entry name" value="ACYL-ACTIVATING ENZYME"/>
    <property type="match status" value="1"/>
</dbReference>
<dbReference type="InterPro" id="IPR000873">
    <property type="entry name" value="AMP-dep_synth/lig_dom"/>
</dbReference>
<evidence type="ECO:0000259" key="5">
    <source>
        <dbReference type="Pfam" id="PF00501"/>
    </source>
</evidence>
<dbReference type="NCBIfam" id="NF006020">
    <property type="entry name" value="PRK08162.1"/>
    <property type="match status" value="1"/>
</dbReference>
<dbReference type="InterPro" id="IPR042099">
    <property type="entry name" value="ANL_N_sf"/>
</dbReference>
<dbReference type="GO" id="GO:0016874">
    <property type="term" value="F:ligase activity"/>
    <property type="evidence" value="ECO:0007669"/>
    <property type="project" value="UniProtKB-KW"/>
</dbReference>
<dbReference type="InterPro" id="IPR025110">
    <property type="entry name" value="AMP-bd_C"/>
</dbReference>
<evidence type="ECO:0000256" key="2">
    <source>
        <dbReference type="ARBA" id="ARBA00006432"/>
    </source>
</evidence>
<dbReference type="InterPro" id="IPR045851">
    <property type="entry name" value="AMP-bd_C_sf"/>
</dbReference>
<dbReference type="Gene3D" id="3.30.300.30">
    <property type="match status" value="1"/>
</dbReference>
<evidence type="ECO:0000256" key="3">
    <source>
        <dbReference type="ARBA" id="ARBA00022598"/>
    </source>
</evidence>
<keyword evidence="8" id="KW-1185">Reference proteome</keyword>
<feature type="domain" description="AMP-dependent synthetase/ligase" evidence="5">
    <location>
        <begin position="106"/>
        <end position="484"/>
    </location>
</feature>
<evidence type="ECO:0000313" key="8">
    <source>
        <dbReference type="Proteomes" id="UP001229421"/>
    </source>
</evidence>
<dbReference type="PANTHER" id="PTHR43859:SF38">
    <property type="entry name" value="AMP-DEPENDENT SYNTHETASE_LIGASE, AMP-BINDING ENZYME DOMAIN-CONTAINING PROTEIN"/>
    <property type="match status" value="1"/>
</dbReference>